<dbReference type="EMBL" id="PVTZ01000002">
    <property type="protein sequence ID" value="PRZ16523.1"/>
    <property type="molecule type" value="Genomic_DNA"/>
</dbReference>
<dbReference type="PROSITE" id="PS51163">
    <property type="entry name" value="YRDC"/>
    <property type="match status" value="1"/>
</dbReference>
<keyword evidence="10 13" id="KW-0067">ATP-binding</keyword>
<feature type="domain" description="YrdC-like" evidence="14">
    <location>
        <begin position="24"/>
        <end position="210"/>
    </location>
</feature>
<dbReference type="InterPro" id="IPR017945">
    <property type="entry name" value="DHBP_synth_RibB-like_a/b_dom"/>
</dbReference>
<evidence type="ECO:0000256" key="4">
    <source>
        <dbReference type="ARBA" id="ARBA00015492"/>
    </source>
</evidence>
<comment type="caution">
    <text evidence="15">The sequence shown here is derived from an EMBL/GenBank/DDBJ whole genome shotgun (WGS) entry which is preliminary data.</text>
</comment>
<dbReference type="NCBIfam" id="TIGR00057">
    <property type="entry name" value="L-threonylcarbamoyladenylate synthase"/>
    <property type="match status" value="1"/>
</dbReference>
<evidence type="ECO:0000256" key="12">
    <source>
        <dbReference type="ARBA" id="ARBA00048366"/>
    </source>
</evidence>
<dbReference type="SUPFAM" id="SSF55821">
    <property type="entry name" value="YrdC/RibB"/>
    <property type="match status" value="1"/>
</dbReference>
<dbReference type="EC" id="2.7.7.87" evidence="3 13"/>
<reference evidence="15 16" key="1">
    <citation type="submission" date="2018-03" db="EMBL/GenBank/DDBJ databases">
        <title>Genomic Encyclopedia of Archaeal and Bacterial Type Strains, Phase II (KMG-II): from individual species to whole genera.</title>
        <authorList>
            <person name="Goeker M."/>
        </authorList>
    </citation>
    <scope>NUCLEOTIDE SEQUENCE [LARGE SCALE GENOMIC DNA]</scope>
    <source>
        <strain evidence="15 16">RHA1</strain>
    </source>
</reference>
<comment type="catalytic activity">
    <reaction evidence="12 13">
        <text>L-threonine + hydrogencarbonate + ATP = L-threonylcarbamoyladenylate + diphosphate + H2O</text>
        <dbReference type="Rhea" id="RHEA:36407"/>
        <dbReference type="ChEBI" id="CHEBI:15377"/>
        <dbReference type="ChEBI" id="CHEBI:17544"/>
        <dbReference type="ChEBI" id="CHEBI:30616"/>
        <dbReference type="ChEBI" id="CHEBI:33019"/>
        <dbReference type="ChEBI" id="CHEBI:57926"/>
        <dbReference type="ChEBI" id="CHEBI:73682"/>
        <dbReference type="EC" id="2.7.7.87"/>
    </reaction>
</comment>
<evidence type="ECO:0000256" key="9">
    <source>
        <dbReference type="ARBA" id="ARBA00022741"/>
    </source>
</evidence>
<dbReference type="Pfam" id="PF03481">
    <property type="entry name" value="Sua5_C"/>
    <property type="match status" value="1"/>
</dbReference>
<keyword evidence="16" id="KW-1185">Reference proteome</keyword>
<evidence type="ECO:0000256" key="5">
    <source>
        <dbReference type="ARBA" id="ARBA00022490"/>
    </source>
</evidence>
<comment type="function">
    <text evidence="13">Required for the formation of a threonylcarbamoyl group on adenosine at position 37 (t(6)A37) in tRNAs that read codons beginning with adenine.</text>
</comment>
<keyword evidence="7 13" id="KW-0819">tRNA processing</keyword>
<protein>
    <recommendedName>
        <fullName evidence="4 13">Threonylcarbamoyl-AMP synthase</fullName>
        <shortName evidence="13">TC-AMP synthase</shortName>
        <ecNumber evidence="3 13">2.7.7.87</ecNumber>
    </recommendedName>
    <alternativeName>
        <fullName evidence="11 13">L-threonylcarbamoyladenylate synthase</fullName>
    </alternativeName>
</protein>
<dbReference type="InterPro" id="IPR005145">
    <property type="entry name" value="Sua5_C"/>
</dbReference>
<gene>
    <name evidence="15" type="ORF">CLV36_102233</name>
</gene>
<evidence type="ECO:0000259" key="14">
    <source>
        <dbReference type="PROSITE" id="PS51163"/>
    </source>
</evidence>
<dbReference type="PIRSF" id="PIRSF004930">
    <property type="entry name" value="Tln_factor_SUA5"/>
    <property type="match status" value="1"/>
</dbReference>
<proteinExistence type="inferred from homology"/>
<dbReference type="PANTHER" id="PTHR17490:SF16">
    <property type="entry name" value="THREONYLCARBAMOYL-AMP SYNTHASE"/>
    <property type="match status" value="1"/>
</dbReference>
<evidence type="ECO:0000256" key="3">
    <source>
        <dbReference type="ARBA" id="ARBA00012584"/>
    </source>
</evidence>
<evidence type="ECO:0000256" key="1">
    <source>
        <dbReference type="ARBA" id="ARBA00004496"/>
    </source>
</evidence>
<evidence type="ECO:0000256" key="13">
    <source>
        <dbReference type="PIRNR" id="PIRNR004930"/>
    </source>
</evidence>
<organism evidence="15 16">
    <name type="scientific">Laceyella sediminis</name>
    <dbReference type="NCBI Taxonomy" id="573074"/>
    <lineage>
        <taxon>Bacteria</taxon>
        <taxon>Bacillati</taxon>
        <taxon>Bacillota</taxon>
        <taxon>Bacilli</taxon>
        <taxon>Bacillales</taxon>
        <taxon>Thermoactinomycetaceae</taxon>
        <taxon>Laceyella</taxon>
    </lineage>
</organism>
<evidence type="ECO:0000256" key="7">
    <source>
        <dbReference type="ARBA" id="ARBA00022694"/>
    </source>
</evidence>
<dbReference type="PANTHER" id="PTHR17490">
    <property type="entry name" value="SUA5"/>
    <property type="match status" value="1"/>
</dbReference>
<comment type="subcellular location">
    <subcellularLocation>
        <location evidence="1 13">Cytoplasm</location>
    </subcellularLocation>
</comment>
<dbReference type="InterPro" id="IPR050156">
    <property type="entry name" value="TC-AMP_synthase_SUA5"/>
</dbReference>
<dbReference type="InterPro" id="IPR006070">
    <property type="entry name" value="Sua5-like_dom"/>
</dbReference>
<dbReference type="InterPro" id="IPR010923">
    <property type="entry name" value="T(6)A37_SUA5"/>
</dbReference>
<dbReference type="Pfam" id="PF01300">
    <property type="entry name" value="Sua5_yciO_yrdC"/>
    <property type="match status" value="1"/>
</dbReference>
<keyword evidence="5 13" id="KW-0963">Cytoplasm</keyword>
<evidence type="ECO:0000313" key="15">
    <source>
        <dbReference type="EMBL" id="PRZ16523.1"/>
    </source>
</evidence>
<evidence type="ECO:0000256" key="11">
    <source>
        <dbReference type="ARBA" id="ARBA00029774"/>
    </source>
</evidence>
<dbReference type="Gene3D" id="3.90.870.10">
    <property type="entry name" value="DHBP synthase"/>
    <property type="match status" value="1"/>
</dbReference>
<evidence type="ECO:0000256" key="6">
    <source>
        <dbReference type="ARBA" id="ARBA00022679"/>
    </source>
</evidence>
<evidence type="ECO:0000256" key="8">
    <source>
        <dbReference type="ARBA" id="ARBA00022695"/>
    </source>
</evidence>
<name>A0ABX5ES25_9BACL</name>
<dbReference type="InterPro" id="IPR038385">
    <property type="entry name" value="Sua5/YwlC_C"/>
</dbReference>
<evidence type="ECO:0000313" key="16">
    <source>
        <dbReference type="Proteomes" id="UP000238836"/>
    </source>
</evidence>
<comment type="similarity">
    <text evidence="2 13">Belongs to the SUA5 family.</text>
</comment>
<evidence type="ECO:0000256" key="10">
    <source>
        <dbReference type="ARBA" id="ARBA00022840"/>
    </source>
</evidence>
<dbReference type="Proteomes" id="UP000238836">
    <property type="component" value="Unassembled WGS sequence"/>
</dbReference>
<accession>A0ABX5ES25</accession>
<keyword evidence="8 13" id="KW-0548">Nucleotidyltransferase</keyword>
<evidence type="ECO:0000256" key="2">
    <source>
        <dbReference type="ARBA" id="ARBA00007663"/>
    </source>
</evidence>
<keyword evidence="9 13" id="KW-0547">Nucleotide-binding</keyword>
<keyword evidence="6 13" id="KW-0808">Transferase</keyword>
<dbReference type="Gene3D" id="3.40.50.11030">
    <property type="entry name" value="Threonylcarbamoyl-AMP synthase, C-terminal domain"/>
    <property type="match status" value="1"/>
</dbReference>
<sequence>MEWIETRLSRVVDEGKGIEELRGRAEIQEAANILKRGGLVAFPTETVYGLGAIATSADAVSSIYKAKGRPSDNPLIIHLGAVEQVGDWVESIPPIAAELARRFWPGPLTMVFRHRGNLASNVTAGLPTVAVRVPDHPLAQALLLETGIPVAAPSANRSGRPSPTEALHVWDDLRGKVALILDGGATGYGLESTVVDVTGEVPVLLRPGGVTLEQLQAAVGTVEVDPGLVRDDESPRSPGMKYRHYAPEGDVWLVREPWAEVKEALQREISRQQGQGHRVGLLVTEEHSDLVTADVIVRCGWRRDPLSVARGLYHALREFDEQQVDVIFAETFPEEGIYRSVMNRLAKAAAGKTLDLRK</sequence>